<feature type="region of interest" description="Disordered" evidence="1">
    <location>
        <begin position="1"/>
        <end position="26"/>
    </location>
</feature>
<proteinExistence type="predicted"/>
<sequence>MSRMSATLDSLLRRATESTPEPTKRQTLKQCSYNTVLEVANNAISLLSPFCKDSRFKTATEMSIAAIDALFETFEQSRKARRVAYDVIEMRDADATELSIHLLQGLTTRVESDPGLARLVLTSIGPQVPSDMRVAGLETALLRLDDSDQRMLFTLMQRQPSVRWEFYKVALDLSTHCTEEQLGCYYHVRLGQVVHTCLELLGSRAREEFNKVQKRSQTYRESIRSRTDPVGKARAQGLDLFESGVSGQVSVECWEDREPSTDTPLTTGQVVWGICRFIILLFVGCVAALTLMFLCVLLYHFLSEIFSL</sequence>
<reference evidence="3" key="1">
    <citation type="submission" date="2016-10" db="EMBL/GenBank/DDBJ databases">
        <authorList>
            <person name="Tanifuji G."/>
            <person name="Kume K."/>
            <person name="Nakayama T."/>
            <person name="Takabayashi S."/>
            <person name="Hashimoto T."/>
        </authorList>
    </citation>
    <scope>NUCLEOTIDE SEQUENCE</scope>
    <source>
        <strain evidence="3">NY0173</strain>
    </source>
</reference>
<evidence type="ECO:0000313" key="4">
    <source>
        <dbReference type="EMBL" id="GCA62976.1"/>
    </source>
</evidence>
<keyword evidence="2" id="KW-0472">Membrane</keyword>
<evidence type="ECO:0000256" key="1">
    <source>
        <dbReference type="SAM" id="MobiDB-lite"/>
    </source>
</evidence>
<reference evidence="3 5" key="2">
    <citation type="journal article" date="2018" name="PLoS ONE">
        <title>The draft genome of Kipferlia bialata reveals reductive genome evolution in fornicate parasites.</title>
        <authorList>
            <person name="Tanifuji G."/>
            <person name="Takabayashi S."/>
            <person name="Kume K."/>
            <person name="Takagi M."/>
            <person name="Nakayama T."/>
            <person name="Kamikawa R."/>
            <person name="Inagaki Y."/>
            <person name="Hashimoto T."/>
        </authorList>
    </citation>
    <scope>NUCLEOTIDE SEQUENCE [LARGE SCALE GENOMIC DNA]</scope>
    <source>
        <strain evidence="3">NY0173</strain>
    </source>
</reference>
<evidence type="ECO:0000313" key="5">
    <source>
        <dbReference type="Proteomes" id="UP000265618"/>
    </source>
</evidence>
<dbReference type="Proteomes" id="UP000265618">
    <property type="component" value="Unassembled WGS sequence"/>
</dbReference>
<dbReference type="AlphaFoldDB" id="A0A391NTH0"/>
<organism evidence="3 5">
    <name type="scientific">Kipferlia bialata</name>
    <dbReference type="NCBI Taxonomy" id="797122"/>
    <lineage>
        <taxon>Eukaryota</taxon>
        <taxon>Metamonada</taxon>
        <taxon>Carpediemonas-like organisms</taxon>
        <taxon>Kipferlia</taxon>
    </lineage>
</organism>
<evidence type="ECO:0000313" key="3">
    <source>
        <dbReference type="EMBL" id="GCA62558.1"/>
    </source>
</evidence>
<keyword evidence="2" id="KW-1133">Transmembrane helix</keyword>
<dbReference type="EMBL" id="BDIP01001931">
    <property type="protein sequence ID" value="GCA62976.1"/>
    <property type="molecule type" value="Genomic_DNA"/>
</dbReference>
<feature type="transmembrane region" description="Helical" evidence="2">
    <location>
        <begin position="277"/>
        <end position="302"/>
    </location>
</feature>
<keyword evidence="5" id="KW-1185">Reference proteome</keyword>
<name>A0A391NTH0_9EUKA</name>
<gene>
    <name evidence="3" type="ORF">KIPB_004319</name>
    <name evidence="4" type="ORF">KIPB_007081</name>
</gene>
<evidence type="ECO:0000256" key="2">
    <source>
        <dbReference type="SAM" id="Phobius"/>
    </source>
</evidence>
<accession>A0A391NTH0</accession>
<protein>
    <submittedName>
        <fullName evidence="3">Uncharacterized protein</fullName>
    </submittedName>
</protein>
<dbReference type="EMBL" id="BDIP01000913">
    <property type="protein sequence ID" value="GCA62558.1"/>
    <property type="molecule type" value="Genomic_DNA"/>
</dbReference>
<keyword evidence="2" id="KW-0812">Transmembrane</keyword>
<comment type="caution">
    <text evidence="3">The sequence shown here is derived from an EMBL/GenBank/DDBJ whole genome shotgun (WGS) entry which is preliminary data.</text>
</comment>